<dbReference type="Gene3D" id="2.60.120.920">
    <property type="match status" value="1"/>
</dbReference>
<evidence type="ECO:0000259" key="4">
    <source>
        <dbReference type="PROSITE" id="PS50188"/>
    </source>
</evidence>
<evidence type="ECO:0000256" key="3">
    <source>
        <dbReference type="SAM" id="SignalP"/>
    </source>
</evidence>
<feature type="region of interest" description="Disordered" evidence="1">
    <location>
        <begin position="129"/>
        <end position="150"/>
    </location>
</feature>
<dbReference type="InterPro" id="IPR013320">
    <property type="entry name" value="ConA-like_dom_sf"/>
</dbReference>
<feature type="signal peptide" evidence="3">
    <location>
        <begin position="1"/>
        <end position="24"/>
    </location>
</feature>
<sequence length="469" mass="52552">MNIRIICNLKLILALVLYPVLIRAKGGGAGEDGGGGSYGTSGSSSNRGYYSSGWVFWYSDGTCGQYCIITFSIVGVLTFLILLCGVWRCYLIKRYYKEDRLSARLDLEQDFAELGTDDDMPEHQAAIAQQYPPLPKKQKNNPPPSYDEVSAAPEESYLHGLRNNATWQAYKEGQKFNRENPPYEVFPPAEHIEYIITSGGPVAWRIILEESVRNNNLASVEDNGRVVQFLGKNSDKMVQTNYPLFRPQEYDLDNEVSPTSSTVLTHERRTLQSFSMDTVQYPPPAYNKGSTLSTLSRESLSEWFYYYEITILSNPRKRGSTIAIGLATKPYPPFRLPGWHKESVGWHSDDGRKFYNESYGGRTYSEIWGDVGDVIGCGYYPKTGIVFFTKNGQRMGNAFSGLRHIWFPTVGADNDSKIEFNFGGSEKEFRYREARKTSVAGPIKSSSDVSTSSLGELYDGGTGYGKEGT</sequence>
<dbReference type="SMART" id="SM00449">
    <property type="entry name" value="SPRY"/>
    <property type="match status" value="1"/>
</dbReference>
<feature type="compositionally biased region" description="Gly residues" evidence="1">
    <location>
        <begin position="458"/>
        <end position="469"/>
    </location>
</feature>
<keyword evidence="6" id="KW-1185">Reference proteome</keyword>
<name>A0A9N9GKY0_9GLOM</name>
<dbReference type="InterPro" id="IPR043136">
    <property type="entry name" value="B30.2/SPRY_sf"/>
</dbReference>
<organism evidence="5 6">
    <name type="scientific">Acaulospora morrowiae</name>
    <dbReference type="NCBI Taxonomy" id="94023"/>
    <lineage>
        <taxon>Eukaryota</taxon>
        <taxon>Fungi</taxon>
        <taxon>Fungi incertae sedis</taxon>
        <taxon>Mucoromycota</taxon>
        <taxon>Glomeromycotina</taxon>
        <taxon>Glomeromycetes</taxon>
        <taxon>Diversisporales</taxon>
        <taxon>Acaulosporaceae</taxon>
        <taxon>Acaulospora</taxon>
    </lineage>
</organism>
<protein>
    <submittedName>
        <fullName evidence="5">18040_t:CDS:1</fullName>
    </submittedName>
</protein>
<keyword evidence="2" id="KW-0472">Membrane</keyword>
<dbReference type="Pfam" id="PF00622">
    <property type="entry name" value="SPRY"/>
    <property type="match status" value="1"/>
</dbReference>
<dbReference type="InterPro" id="IPR050618">
    <property type="entry name" value="Ubq-SigPath_Reg"/>
</dbReference>
<dbReference type="PROSITE" id="PS50188">
    <property type="entry name" value="B302_SPRY"/>
    <property type="match status" value="1"/>
</dbReference>
<feature type="chain" id="PRO_5040431877" evidence="3">
    <location>
        <begin position="25"/>
        <end position="469"/>
    </location>
</feature>
<evidence type="ECO:0000313" key="5">
    <source>
        <dbReference type="EMBL" id="CAG8609365.1"/>
    </source>
</evidence>
<feature type="transmembrane region" description="Helical" evidence="2">
    <location>
        <begin position="68"/>
        <end position="91"/>
    </location>
</feature>
<feature type="region of interest" description="Disordered" evidence="1">
    <location>
        <begin position="437"/>
        <end position="469"/>
    </location>
</feature>
<comment type="caution">
    <text evidence="5">The sequence shown here is derived from an EMBL/GenBank/DDBJ whole genome shotgun (WGS) entry which is preliminary data.</text>
</comment>
<keyword evidence="3" id="KW-0732">Signal</keyword>
<gene>
    <name evidence="5" type="ORF">AMORRO_LOCUS8147</name>
</gene>
<dbReference type="OrthoDB" id="258495at2759"/>
<evidence type="ECO:0000313" key="6">
    <source>
        <dbReference type="Proteomes" id="UP000789342"/>
    </source>
</evidence>
<feature type="compositionally biased region" description="Polar residues" evidence="1">
    <location>
        <begin position="444"/>
        <end position="454"/>
    </location>
</feature>
<feature type="domain" description="B30.2/SPRY" evidence="4">
    <location>
        <begin position="230"/>
        <end position="427"/>
    </location>
</feature>
<dbReference type="EMBL" id="CAJVPV010006718">
    <property type="protein sequence ID" value="CAG8609365.1"/>
    <property type="molecule type" value="Genomic_DNA"/>
</dbReference>
<dbReference type="PANTHER" id="PTHR12864">
    <property type="entry name" value="RAN BINDING PROTEIN 9-RELATED"/>
    <property type="match status" value="1"/>
</dbReference>
<dbReference type="SUPFAM" id="SSF49899">
    <property type="entry name" value="Concanavalin A-like lectins/glucanases"/>
    <property type="match status" value="1"/>
</dbReference>
<keyword evidence="2" id="KW-1133">Transmembrane helix</keyword>
<reference evidence="5" key="1">
    <citation type="submission" date="2021-06" db="EMBL/GenBank/DDBJ databases">
        <authorList>
            <person name="Kallberg Y."/>
            <person name="Tangrot J."/>
            <person name="Rosling A."/>
        </authorList>
    </citation>
    <scope>NUCLEOTIDE SEQUENCE</scope>
    <source>
        <strain evidence="5">CL551</strain>
    </source>
</reference>
<accession>A0A9N9GKY0</accession>
<dbReference type="AlphaFoldDB" id="A0A9N9GKY0"/>
<dbReference type="InterPro" id="IPR003877">
    <property type="entry name" value="SPRY_dom"/>
</dbReference>
<keyword evidence="2" id="KW-0812">Transmembrane</keyword>
<dbReference type="Proteomes" id="UP000789342">
    <property type="component" value="Unassembled WGS sequence"/>
</dbReference>
<proteinExistence type="predicted"/>
<evidence type="ECO:0000256" key="1">
    <source>
        <dbReference type="SAM" id="MobiDB-lite"/>
    </source>
</evidence>
<dbReference type="InterPro" id="IPR001870">
    <property type="entry name" value="B30.2/SPRY"/>
</dbReference>
<evidence type="ECO:0000256" key="2">
    <source>
        <dbReference type="SAM" id="Phobius"/>
    </source>
</evidence>